<proteinExistence type="predicted"/>
<dbReference type="InterPro" id="IPR001375">
    <property type="entry name" value="Peptidase_S9_cat"/>
</dbReference>
<evidence type="ECO:0000313" key="2">
    <source>
        <dbReference type="EMBL" id="SHF51593.1"/>
    </source>
</evidence>
<dbReference type="EMBL" id="FQVG01000108">
    <property type="protein sequence ID" value="SHF51593.1"/>
    <property type="molecule type" value="Genomic_DNA"/>
</dbReference>
<reference evidence="3" key="1">
    <citation type="submission" date="2016-11" db="EMBL/GenBank/DDBJ databases">
        <authorList>
            <person name="Varghese N."/>
            <person name="Submissions S."/>
        </authorList>
    </citation>
    <scope>NUCLEOTIDE SEQUENCE [LARGE SCALE GENOMIC DNA]</scope>
    <source>
        <strain evidence="3">DSM 10124</strain>
    </source>
</reference>
<dbReference type="GO" id="GO:0008236">
    <property type="term" value="F:serine-type peptidase activity"/>
    <property type="evidence" value="ECO:0007669"/>
    <property type="project" value="InterPro"/>
</dbReference>
<feature type="domain" description="Peptidase S9 prolyl oligopeptidase catalytic" evidence="1">
    <location>
        <begin position="42"/>
        <end position="212"/>
    </location>
</feature>
<keyword evidence="2" id="KW-0378">Hydrolase</keyword>
<gene>
    <name evidence="2" type="ORF">SAMN02746091_02685</name>
</gene>
<dbReference type="PANTHER" id="PTHR43358:SF5">
    <property type="entry name" value="EXPORTED PROTEIN"/>
    <property type="match status" value="1"/>
</dbReference>
<dbReference type="Proteomes" id="UP000184423">
    <property type="component" value="Unassembled WGS sequence"/>
</dbReference>
<dbReference type="GO" id="GO:0006508">
    <property type="term" value="P:proteolysis"/>
    <property type="evidence" value="ECO:0007669"/>
    <property type="project" value="InterPro"/>
</dbReference>
<dbReference type="SUPFAM" id="SSF53474">
    <property type="entry name" value="alpha/beta-Hydrolases"/>
    <property type="match status" value="1"/>
</dbReference>
<dbReference type="Gene3D" id="3.40.50.1820">
    <property type="entry name" value="alpha/beta hydrolase"/>
    <property type="match status" value="1"/>
</dbReference>
<protein>
    <submittedName>
        <fullName evidence="2">Alpha/beta hydrolase family protein</fullName>
    </submittedName>
</protein>
<dbReference type="InterPro" id="IPR052920">
    <property type="entry name" value="DNA-binding_regulatory"/>
</dbReference>
<evidence type="ECO:0000313" key="3">
    <source>
        <dbReference type="Proteomes" id="UP000184423"/>
    </source>
</evidence>
<evidence type="ECO:0000259" key="1">
    <source>
        <dbReference type="Pfam" id="PF00326"/>
    </source>
</evidence>
<dbReference type="InterPro" id="IPR029058">
    <property type="entry name" value="AB_hydrolase_fold"/>
</dbReference>
<dbReference type="AlphaFoldDB" id="A0A1M5CA12"/>
<accession>A0A1M5CA12</accession>
<organism evidence="2 3">
    <name type="scientific">Caloramator proteoclasticus DSM 10124</name>
    <dbReference type="NCBI Taxonomy" id="1121262"/>
    <lineage>
        <taxon>Bacteria</taxon>
        <taxon>Bacillati</taxon>
        <taxon>Bacillota</taxon>
        <taxon>Clostridia</taxon>
        <taxon>Eubacteriales</taxon>
        <taxon>Clostridiaceae</taxon>
        <taxon>Caloramator</taxon>
    </lineage>
</organism>
<dbReference type="PANTHER" id="PTHR43358">
    <property type="entry name" value="ALPHA/BETA-HYDROLASE"/>
    <property type="match status" value="1"/>
</dbReference>
<dbReference type="Pfam" id="PF00326">
    <property type="entry name" value="Peptidase_S9"/>
    <property type="match status" value="1"/>
</dbReference>
<name>A0A1M5CA12_9CLOT</name>
<sequence>MSWDNLYTLWSVKYMDIFLKRGISVLIYDHRNHGLSGGKNTTFGHYEKYDLKAVTDWLFTRLGDGGKVGIMGESMGAATVLLNSEIDDRVSFYIADCAYSSMSGILKYRMRKDFHIYPFPLYYSASLITKIRAGIFFREVSPIKAIENVETPIFFIHGKNDDYVPYQMSVDMYNAKKKGFKKIYLAPNAGHAEAYWNNKDEYDRLVGEFLEQIVF</sequence>
<keyword evidence="3" id="KW-1185">Reference proteome</keyword>